<dbReference type="InterPro" id="IPR009078">
    <property type="entry name" value="Ferritin-like_SF"/>
</dbReference>
<dbReference type="AlphaFoldDB" id="A0A096A8J2"/>
<protein>
    <submittedName>
        <fullName evidence="1">Uncharacterized protein</fullName>
    </submittedName>
</protein>
<dbReference type="PIRSF" id="PIRSF012318">
    <property type="entry name" value="UCP012318"/>
    <property type="match status" value="1"/>
</dbReference>
<evidence type="ECO:0000313" key="1">
    <source>
        <dbReference type="EMBL" id="KGF27057.1"/>
    </source>
</evidence>
<proteinExistence type="predicted"/>
<dbReference type="InterPro" id="IPR011197">
    <property type="entry name" value="UCP012318"/>
</dbReference>
<organism evidence="1 2">
    <name type="scientific">Oligella urethralis DNF00040</name>
    <dbReference type="NCBI Taxonomy" id="1401065"/>
    <lineage>
        <taxon>Bacteria</taxon>
        <taxon>Pseudomonadati</taxon>
        <taxon>Pseudomonadota</taxon>
        <taxon>Betaproteobacteria</taxon>
        <taxon>Burkholderiales</taxon>
        <taxon>Alcaligenaceae</taxon>
        <taxon>Oligella</taxon>
    </lineage>
</organism>
<accession>A0A096A8J2</accession>
<dbReference type="SUPFAM" id="SSF47240">
    <property type="entry name" value="Ferritin-like"/>
    <property type="match status" value="1"/>
</dbReference>
<comment type="caution">
    <text evidence="1">The sequence shown here is derived from an EMBL/GenBank/DDBJ whole genome shotgun (WGS) entry which is preliminary data.</text>
</comment>
<dbReference type="Proteomes" id="UP000029629">
    <property type="component" value="Unassembled WGS sequence"/>
</dbReference>
<dbReference type="InterPro" id="IPR007402">
    <property type="entry name" value="DUF455"/>
</dbReference>
<dbReference type="Pfam" id="PF04305">
    <property type="entry name" value="DUF455"/>
    <property type="match status" value="1"/>
</dbReference>
<dbReference type="PANTHER" id="PTHR42782">
    <property type="entry name" value="SI:CH73-314G15.3"/>
    <property type="match status" value="1"/>
</dbReference>
<dbReference type="PANTHER" id="PTHR42782:SF4">
    <property type="entry name" value="DUF455 DOMAIN-CONTAINING PROTEIN"/>
    <property type="match status" value="1"/>
</dbReference>
<sequence length="281" mass="31333">MTHVNCLRKQALEALILSDPCAKVTAVEAINLDGDYVIDLNADYHEIAERASIPGRPSKPELVDPKAVGIRSVHTEEGRATLLHAIAHIEFNAINLHLDIVWRFPQQTEQFYLDWLAVAKEEAKHFRLLRQRLAAMGYDYGAYTAHNGLWDMAEKTKGDLLARLALVPRTLEARGLDVTPGIQQRLAQVGDSNSVAILDIILNEEVGHVAIGNRWYLAECAALALDPIEAYANLLKQYGVANPKGPFNKSARQLAGFSDEELAWLESLEQDRRQSPQQSKH</sequence>
<reference evidence="1 2" key="1">
    <citation type="submission" date="2014-07" db="EMBL/GenBank/DDBJ databases">
        <authorList>
            <person name="McCorrison J."/>
            <person name="Sanka R."/>
            <person name="Torralba M."/>
            <person name="Gillis M."/>
            <person name="Haft D.H."/>
            <person name="Methe B."/>
            <person name="Sutton G."/>
            <person name="Nelson K.E."/>
        </authorList>
    </citation>
    <scope>NUCLEOTIDE SEQUENCE [LARGE SCALE GENOMIC DNA]</scope>
    <source>
        <strain evidence="1 2">DNF00040</strain>
    </source>
</reference>
<dbReference type="OrthoDB" id="9778629at2"/>
<dbReference type="eggNOG" id="COG2833">
    <property type="taxonomic scope" value="Bacteria"/>
</dbReference>
<dbReference type="CDD" id="cd00657">
    <property type="entry name" value="Ferritin_like"/>
    <property type="match status" value="1"/>
</dbReference>
<dbReference type="RefSeq" id="WP_036560619.1">
    <property type="nucleotide sequence ID" value="NZ_JRNI01000068.1"/>
</dbReference>
<name>A0A096A8J2_9BURK</name>
<keyword evidence="2" id="KW-1185">Reference proteome</keyword>
<gene>
    <name evidence="1" type="ORF">HMPREF2130_10180</name>
</gene>
<dbReference type="EMBL" id="JRNI01000068">
    <property type="protein sequence ID" value="KGF27057.1"/>
    <property type="molecule type" value="Genomic_DNA"/>
</dbReference>
<evidence type="ECO:0000313" key="2">
    <source>
        <dbReference type="Proteomes" id="UP000029629"/>
    </source>
</evidence>